<sequence>MPPMSFHGVVTKAGYMNKTVTVTVSRWVIHKLTGKRIERSKKYLIHDEKNRMYSHISVLHPHFENCTELRRDDLVVIRNCPPVSAMKRFTLETILKSPETERDVARAVKAQALKSGTLGPQARNVLESFTHP</sequence>
<dbReference type="Gene3D" id="2.40.50.140">
    <property type="entry name" value="Nucleic acid-binding proteins"/>
    <property type="match status" value="1"/>
</dbReference>
<dbReference type="GO" id="GO:1990904">
    <property type="term" value="C:ribonucleoprotein complex"/>
    <property type="evidence" value="ECO:0007669"/>
    <property type="project" value="UniProtKB-KW"/>
</dbReference>
<reference evidence="4 5" key="1">
    <citation type="journal article" date="2018" name="Evol. Lett.">
        <title>Horizontal gene cluster transfer increased hallucinogenic mushroom diversity.</title>
        <authorList>
            <person name="Reynolds H.T."/>
            <person name="Vijayakumar V."/>
            <person name="Gluck-Thaler E."/>
            <person name="Korotkin H.B."/>
            <person name="Matheny P.B."/>
            <person name="Slot J.C."/>
        </authorList>
    </citation>
    <scope>NUCLEOTIDE SEQUENCE [LARGE SCALE GENOMIC DNA]</scope>
    <source>
        <strain evidence="4 5">2631</strain>
    </source>
</reference>
<dbReference type="InterPro" id="IPR000266">
    <property type="entry name" value="Ribosomal_uS17"/>
</dbReference>
<accession>A0A409VLD8</accession>
<evidence type="ECO:0000313" key="4">
    <source>
        <dbReference type="EMBL" id="PPQ67082.1"/>
    </source>
</evidence>
<dbReference type="GO" id="GO:0003735">
    <property type="term" value="F:structural constituent of ribosome"/>
    <property type="evidence" value="ECO:0007669"/>
    <property type="project" value="InterPro"/>
</dbReference>
<evidence type="ECO:0008006" key="6">
    <source>
        <dbReference type="Google" id="ProtNLM"/>
    </source>
</evidence>
<dbReference type="InterPro" id="IPR012340">
    <property type="entry name" value="NA-bd_OB-fold"/>
</dbReference>
<dbReference type="CDD" id="cd00364">
    <property type="entry name" value="Ribosomal_uS17"/>
    <property type="match status" value="1"/>
</dbReference>
<dbReference type="SUPFAM" id="SSF50249">
    <property type="entry name" value="Nucleic acid-binding proteins"/>
    <property type="match status" value="1"/>
</dbReference>
<gene>
    <name evidence="4" type="ORF">CVT25_005683</name>
</gene>
<evidence type="ECO:0000256" key="3">
    <source>
        <dbReference type="ARBA" id="ARBA00023274"/>
    </source>
</evidence>
<protein>
    <recommendedName>
        <fullName evidence="6">Nucleic acid-binding protein</fullName>
    </recommendedName>
</protein>
<evidence type="ECO:0000256" key="1">
    <source>
        <dbReference type="ARBA" id="ARBA00010254"/>
    </source>
</evidence>
<dbReference type="OrthoDB" id="274752at2759"/>
<comment type="caution">
    <text evidence="4">The sequence shown here is derived from an EMBL/GenBank/DDBJ whole genome shotgun (WGS) entry which is preliminary data.</text>
</comment>
<dbReference type="Proteomes" id="UP000283269">
    <property type="component" value="Unassembled WGS sequence"/>
</dbReference>
<comment type="similarity">
    <text evidence="1">Belongs to the universal ribosomal protein uS17 family.</text>
</comment>
<dbReference type="Pfam" id="PF00366">
    <property type="entry name" value="Ribosomal_S17"/>
    <property type="match status" value="1"/>
</dbReference>
<dbReference type="GO" id="GO:0006412">
    <property type="term" value="P:translation"/>
    <property type="evidence" value="ECO:0007669"/>
    <property type="project" value="InterPro"/>
</dbReference>
<keyword evidence="5" id="KW-1185">Reference proteome</keyword>
<keyword evidence="3" id="KW-0687">Ribonucleoprotein</keyword>
<evidence type="ECO:0000256" key="2">
    <source>
        <dbReference type="ARBA" id="ARBA00022980"/>
    </source>
</evidence>
<proteinExistence type="inferred from homology"/>
<dbReference type="EMBL" id="NHYD01003976">
    <property type="protein sequence ID" value="PPQ67082.1"/>
    <property type="molecule type" value="Genomic_DNA"/>
</dbReference>
<evidence type="ECO:0000313" key="5">
    <source>
        <dbReference type="Proteomes" id="UP000283269"/>
    </source>
</evidence>
<name>A0A409VLD8_PSICY</name>
<dbReference type="GO" id="GO:0005840">
    <property type="term" value="C:ribosome"/>
    <property type="evidence" value="ECO:0007669"/>
    <property type="project" value="UniProtKB-KW"/>
</dbReference>
<keyword evidence="2" id="KW-0689">Ribosomal protein</keyword>
<dbReference type="STRING" id="93625.A0A409VLD8"/>
<organism evidence="4 5">
    <name type="scientific">Psilocybe cyanescens</name>
    <dbReference type="NCBI Taxonomy" id="93625"/>
    <lineage>
        <taxon>Eukaryota</taxon>
        <taxon>Fungi</taxon>
        <taxon>Dikarya</taxon>
        <taxon>Basidiomycota</taxon>
        <taxon>Agaricomycotina</taxon>
        <taxon>Agaricomycetes</taxon>
        <taxon>Agaricomycetidae</taxon>
        <taxon>Agaricales</taxon>
        <taxon>Agaricineae</taxon>
        <taxon>Strophariaceae</taxon>
        <taxon>Psilocybe</taxon>
    </lineage>
</organism>
<dbReference type="AlphaFoldDB" id="A0A409VLD8"/>
<dbReference type="InParanoid" id="A0A409VLD8"/>